<dbReference type="PROSITE" id="PS50110">
    <property type="entry name" value="RESPONSE_REGULATORY"/>
    <property type="match status" value="1"/>
</dbReference>
<dbReference type="SMART" id="SM00448">
    <property type="entry name" value="REC"/>
    <property type="match status" value="1"/>
</dbReference>
<gene>
    <name evidence="6" type="ORF">SAMN05444008_104189</name>
</gene>
<dbReference type="GO" id="GO:0003677">
    <property type="term" value="F:DNA binding"/>
    <property type="evidence" value="ECO:0007669"/>
    <property type="project" value="UniProtKB-KW"/>
</dbReference>
<proteinExistence type="predicted"/>
<dbReference type="Pfam" id="PF00072">
    <property type="entry name" value="Response_reg"/>
    <property type="match status" value="1"/>
</dbReference>
<dbReference type="RefSeq" id="WP_083596410.1">
    <property type="nucleotide sequence ID" value="NZ_FQUO01000004.1"/>
</dbReference>
<protein>
    <submittedName>
        <fullName evidence="6">Response regulator receiver domain-containing protein</fullName>
    </submittedName>
</protein>
<evidence type="ECO:0000256" key="1">
    <source>
        <dbReference type="ARBA" id="ARBA00023015"/>
    </source>
</evidence>
<evidence type="ECO:0000256" key="4">
    <source>
        <dbReference type="PROSITE-ProRule" id="PRU00169"/>
    </source>
</evidence>
<reference evidence="6 7" key="1">
    <citation type="submission" date="2016-11" db="EMBL/GenBank/DDBJ databases">
        <authorList>
            <person name="Jaros S."/>
            <person name="Januszkiewicz K."/>
            <person name="Wedrychowicz H."/>
        </authorList>
    </citation>
    <scope>NUCLEOTIDE SEQUENCE [LARGE SCALE GENOMIC DNA]</scope>
    <source>
        <strain evidence="6 7">DSM 26897</strain>
    </source>
</reference>
<evidence type="ECO:0000259" key="5">
    <source>
        <dbReference type="PROSITE" id="PS50110"/>
    </source>
</evidence>
<evidence type="ECO:0000313" key="7">
    <source>
        <dbReference type="Proteomes" id="UP000184368"/>
    </source>
</evidence>
<keyword evidence="2" id="KW-0238">DNA-binding</keyword>
<evidence type="ECO:0000256" key="3">
    <source>
        <dbReference type="ARBA" id="ARBA00023163"/>
    </source>
</evidence>
<feature type="domain" description="Response regulatory" evidence="5">
    <location>
        <begin position="7"/>
        <end position="123"/>
    </location>
</feature>
<sequence length="141" mass="15862">MQPRKIRIVIVDDHQMIRETWRFLLGRDERLDVIGECASGAEAIETAALHQPDVMLMDINMAPVNGFEATRKIVRKHPDIHIIGVSVNDQPGYARNMLSLGAKGYVTKNSSFQEMVHAIIEVTQGNTYICKEVQEKMGAQD</sequence>
<keyword evidence="3" id="KW-0804">Transcription</keyword>
<evidence type="ECO:0000256" key="2">
    <source>
        <dbReference type="ARBA" id="ARBA00023125"/>
    </source>
</evidence>
<dbReference type="PANTHER" id="PTHR43214:SF41">
    <property type="entry name" value="NITRATE_NITRITE RESPONSE REGULATOR PROTEIN NARP"/>
    <property type="match status" value="1"/>
</dbReference>
<dbReference type="PANTHER" id="PTHR43214">
    <property type="entry name" value="TWO-COMPONENT RESPONSE REGULATOR"/>
    <property type="match status" value="1"/>
</dbReference>
<dbReference type="Proteomes" id="UP000184368">
    <property type="component" value="Unassembled WGS sequence"/>
</dbReference>
<dbReference type="OrthoDB" id="654364at2"/>
<dbReference type="STRING" id="1302690.BUE76_15120"/>
<accession>A0A1M4Y7Y1</accession>
<name>A0A1M4Y7Y1_9BACT</name>
<dbReference type="InterPro" id="IPR058245">
    <property type="entry name" value="NreC/VraR/RcsB-like_REC"/>
</dbReference>
<keyword evidence="1" id="KW-0805">Transcription regulation</keyword>
<evidence type="ECO:0000313" key="6">
    <source>
        <dbReference type="EMBL" id="SHF01917.1"/>
    </source>
</evidence>
<dbReference type="GO" id="GO:0000160">
    <property type="term" value="P:phosphorelay signal transduction system"/>
    <property type="evidence" value="ECO:0007669"/>
    <property type="project" value="InterPro"/>
</dbReference>
<dbReference type="InterPro" id="IPR039420">
    <property type="entry name" value="WalR-like"/>
</dbReference>
<dbReference type="InterPro" id="IPR011006">
    <property type="entry name" value="CheY-like_superfamily"/>
</dbReference>
<organism evidence="6 7">
    <name type="scientific">Cnuella takakiae</name>
    <dbReference type="NCBI Taxonomy" id="1302690"/>
    <lineage>
        <taxon>Bacteria</taxon>
        <taxon>Pseudomonadati</taxon>
        <taxon>Bacteroidota</taxon>
        <taxon>Chitinophagia</taxon>
        <taxon>Chitinophagales</taxon>
        <taxon>Chitinophagaceae</taxon>
        <taxon>Cnuella</taxon>
    </lineage>
</organism>
<keyword evidence="4" id="KW-0597">Phosphoprotein</keyword>
<dbReference type="AlphaFoldDB" id="A0A1M4Y7Y1"/>
<dbReference type="Gene3D" id="3.40.50.2300">
    <property type="match status" value="1"/>
</dbReference>
<dbReference type="EMBL" id="FQUO01000004">
    <property type="protein sequence ID" value="SHF01917.1"/>
    <property type="molecule type" value="Genomic_DNA"/>
</dbReference>
<keyword evidence="7" id="KW-1185">Reference proteome</keyword>
<dbReference type="SUPFAM" id="SSF52172">
    <property type="entry name" value="CheY-like"/>
    <property type="match status" value="1"/>
</dbReference>
<feature type="modified residue" description="4-aspartylphosphate" evidence="4">
    <location>
        <position position="58"/>
    </location>
</feature>
<dbReference type="CDD" id="cd17535">
    <property type="entry name" value="REC_NarL-like"/>
    <property type="match status" value="1"/>
</dbReference>
<dbReference type="InterPro" id="IPR001789">
    <property type="entry name" value="Sig_transdc_resp-reg_receiver"/>
</dbReference>